<reference evidence="3" key="1">
    <citation type="journal article" date="2021" name="PeerJ">
        <title>Extensive microbial diversity within the chicken gut microbiome revealed by metagenomics and culture.</title>
        <authorList>
            <person name="Gilroy R."/>
            <person name="Ravi A."/>
            <person name="Getino M."/>
            <person name="Pursley I."/>
            <person name="Horton D.L."/>
            <person name="Alikhan N.F."/>
            <person name="Baker D."/>
            <person name="Gharbi K."/>
            <person name="Hall N."/>
            <person name="Watson M."/>
            <person name="Adriaenssens E.M."/>
            <person name="Foster-Nyarko E."/>
            <person name="Jarju S."/>
            <person name="Secka A."/>
            <person name="Antonio M."/>
            <person name="Oren A."/>
            <person name="Chaudhuri R.R."/>
            <person name="La Ragione R."/>
            <person name="Hildebrand F."/>
            <person name="Pallen M.J."/>
        </authorList>
    </citation>
    <scope>NUCLEOTIDE SEQUENCE</scope>
    <source>
        <strain evidence="3">ChiW19-954</strain>
    </source>
</reference>
<reference evidence="3" key="2">
    <citation type="submission" date="2021-04" db="EMBL/GenBank/DDBJ databases">
        <authorList>
            <person name="Gilroy R."/>
        </authorList>
    </citation>
    <scope>NUCLEOTIDE SEQUENCE</scope>
    <source>
        <strain evidence="3">ChiW19-954</strain>
    </source>
</reference>
<dbReference type="InterPro" id="IPR041854">
    <property type="entry name" value="BFD-like_2Fe2S-bd_dom_sf"/>
</dbReference>
<dbReference type="SUPFAM" id="SSF51905">
    <property type="entry name" value="FAD/NAD(P)-binding domain"/>
    <property type="match status" value="1"/>
</dbReference>
<dbReference type="Gene3D" id="3.30.9.10">
    <property type="entry name" value="D-Amino Acid Oxidase, subunit A, domain 2"/>
    <property type="match status" value="1"/>
</dbReference>
<evidence type="ECO:0000313" key="4">
    <source>
        <dbReference type="Proteomes" id="UP000823890"/>
    </source>
</evidence>
<gene>
    <name evidence="3" type="ORF">H9758_11635</name>
</gene>
<comment type="caution">
    <text evidence="3">The sequence shown here is derived from an EMBL/GenBank/DDBJ whole genome shotgun (WGS) entry which is preliminary data.</text>
</comment>
<accession>A0A9D2STK6</accession>
<dbReference type="Gene3D" id="1.10.10.1100">
    <property type="entry name" value="BFD-like [2Fe-2S]-binding domain"/>
    <property type="match status" value="1"/>
</dbReference>
<feature type="domain" description="FAD dependent oxidoreductase" evidence="1">
    <location>
        <begin position="3"/>
        <end position="352"/>
    </location>
</feature>
<proteinExistence type="predicted"/>
<feature type="domain" description="BFD-like [2Fe-2S]-binding" evidence="2">
    <location>
        <begin position="397"/>
        <end position="451"/>
    </location>
</feature>
<name>A0A9D2STK6_9FIRM</name>
<sequence length="478" mass="51707">MYDVIIIGGGVSGAASARELSRYKVRACVLEKEEDVCCGTSKANSAIVHAGYDAAPGSLKAKLNVRGNEMMEQLSEDLDFPFQKTGSLVICLSGEEMPGLQELYDKGVANGVKGLKILDREEVLGMEPNITDDVYAALYAPSAGIVCPFGMNIALAENACTNGVEFRFNTEVLDIRKTENGYEIHTNRGMFQAKCVVNAAGVYADKIHNMVSKKKIHITPRRGEYCLLDKSAGTHVSRTIFSLPTKYGKGVLVTPTVHGNLLIGPTAVDIENKEGTNTTREGLDEVISKAGQNVKNLPMRQVITSFAGLRAHDDGSEFIIGEADDAEGFIDCAGIESPGLTSCPAIGGMVAEILREKLGLEEKENFISTRKGILNPNTLAKEERAELIRKEPAYGNIICRCEMITEGEILDAIRRPLGARSLDGVKRRTRAGMGRCQSGFCSPRTMEILARELHVNMSDITKSGGNSRLVVGVNKDTL</sequence>
<dbReference type="SUPFAM" id="SSF54373">
    <property type="entry name" value="FAD-linked reductases, C-terminal domain"/>
    <property type="match status" value="1"/>
</dbReference>
<dbReference type="Pfam" id="PF01266">
    <property type="entry name" value="DAO"/>
    <property type="match status" value="1"/>
</dbReference>
<dbReference type="InterPro" id="IPR052745">
    <property type="entry name" value="G3P_Oxidase/Oxidoreductase"/>
</dbReference>
<dbReference type="EMBL" id="DWWO01000139">
    <property type="protein sequence ID" value="HJC35218.1"/>
    <property type="molecule type" value="Genomic_DNA"/>
</dbReference>
<dbReference type="Proteomes" id="UP000823890">
    <property type="component" value="Unassembled WGS sequence"/>
</dbReference>
<evidence type="ECO:0000313" key="3">
    <source>
        <dbReference type="EMBL" id="HJC35218.1"/>
    </source>
</evidence>
<protein>
    <submittedName>
        <fullName evidence="3">NAD(P)/FAD-dependent oxidoreductase</fullName>
    </submittedName>
</protein>
<dbReference type="Gene3D" id="3.50.50.60">
    <property type="entry name" value="FAD/NAD(P)-binding domain"/>
    <property type="match status" value="1"/>
</dbReference>
<dbReference type="InterPro" id="IPR006076">
    <property type="entry name" value="FAD-dep_OxRdtase"/>
</dbReference>
<organism evidence="3 4">
    <name type="scientific">Candidatus Mediterraneibacter faecipullorum</name>
    <dbReference type="NCBI Taxonomy" id="2838670"/>
    <lineage>
        <taxon>Bacteria</taxon>
        <taxon>Bacillati</taxon>
        <taxon>Bacillota</taxon>
        <taxon>Clostridia</taxon>
        <taxon>Lachnospirales</taxon>
        <taxon>Lachnospiraceae</taxon>
        <taxon>Mediterraneibacter</taxon>
    </lineage>
</organism>
<evidence type="ECO:0000259" key="1">
    <source>
        <dbReference type="Pfam" id="PF01266"/>
    </source>
</evidence>
<dbReference type="CDD" id="cd19946">
    <property type="entry name" value="GlpA-like_Fer2_BFD-like"/>
    <property type="match status" value="1"/>
</dbReference>
<dbReference type="AlphaFoldDB" id="A0A9D2STK6"/>
<dbReference type="InterPro" id="IPR007419">
    <property type="entry name" value="BFD-like_2Fe2S-bd_dom"/>
</dbReference>
<dbReference type="InterPro" id="IPR036188">
    <property type="entry name" value="FAD/NAD-bd_sf"/>
</dbReference>
<dbReference type="PANTHER" id="PTHR42720:SF1">
    <property type="entry name" value="GLYCEROL 3-PHOSPHATE OXIDASE"/>
    <property type="match status" value="1"/>
</dbReference>
<dbReference type="PANTHER" id="PTHR42720">
    <property type="entry name" value="GLYCEROL-3-PHOSPHATE DEHYDROGENASE"/>
    <property type="match status" value="1"/>
</dbReference>
<evidence type="ECO:0000259" key="2">
    <source>
        <dbReference type="Pfam" id="PF04324"/>
    </source>
</evidence>
<dbReference type="Pfam" id="PF04324">
    <property type="entry name" value="Fer2_BFD"/>
    <property type="match status" value="1"/>
</dbReference>